<evidence type="ECO:0000313" key="3">
    <source>
        <dbReference type="EMBL" id="KAL1591021.1"/>
    </source>
</evidence>
<gene>
    <name evidence="3" type="ORF">WHR41_00051</name>
</gene>
<feature type="signal peptide" evidence="2">
    <location>
        <begin position="1"/>
        <end position="21"/>
    </location>
</feature>
<sequence>MFSTMKIAAAALLSVSSLVSGLPNTPPSYGGTTTSSSTQGDPTQPPGYGSTTSCWTISKTSTSTGVTTLTSYKPITSYVPTTYKTNVPKTYTKKDRTKITGISTITRPFSGPYTSTSVGYSTSDEVTTRVTTIGKKPITTTIVSTILVDDIRTEKSTIKHTSPVTSVRTGVTSGVTTITKPYTDYSYTIVTRTKNGHTTVVTSVPKVTSSLCSQTKPYTTTYVKTEQKCTTKRGW</sequence>
<accession>A0AB34L803</accession>
<evidence type="ECO:0000256" key="1">
    <source>
        <dbReference type="SAM" id="MobiDB-lite"/>
    </source>
</evidence>
<feature type="compositionally biased region" description="Low complexity" evidence="1">
    <location>
        <begin position="25"/>
        <end position="42"/>
    </location>
</feature>
<dbReference type="Proteomes" id="UP000803884">
    <property type="component" value="Unassembled WGS sequence"/>
</dbReference>
<keyword evidence="2" id="KW-0732">Signal</keyword>
<feature type="region of interest" description="Disordered" evidence="1">
    <location>
        <begin position="25"/>
        <end position="52"/>
    </location>
</feature>
<organism evidence="3 4">
    <name type="scientific">Cladosporium halotolerans</name>
    <dbReference type="NCBI Taxonomy" id="1052096"/>
    <lineage>
        <taxon>Eukaryota</taxon>
        <taxon>Fungi</taxon>
        <taxon>Dikarya</taxon>
        <taxon>Ascomycota</taxon>
        <taxon>Pezizomycotina</taxon>
        <taxon>Dothideomycetes</taxon>
        <taxon>Dothideomycetidae</taxon>
        <taxon>Cladosporiales</taxon>
        <taxon>Cladosporiaceae</taxon>
        <taxon>Cladosporium</taxon>
    </lineage>
</organism>
<dbReference type="EMBL" id="JAAQHG020000001">
    <property type="protein sequence ID" value="KAL1591021.1"/>
    <property type="molecule type" value="Genomic_DNA"/>
</dbReference>
<dbReference type="RefSeq" id="XP_069234126.1">
    <property type="nucleotide sequence ID" value="XM_069368657.1"/>
</dbReference>
<evidence type="ECO:0000313" key="4">
    <source>
        <dbReference type="Proteomes" id="UP000803884"/>
    </source>
</evidence>
<proteinExistence type="predicted"/>
<feature type="chain" id="PRO_5044268883" evidence="2">
    <location>
        <begin position="22"/>
        <end position="235"/>
    </location>
</feature>
<name>A0AB34L803_9PEZI</name>
<protein>
    <submittedName>
        <fullName evidence="3">Uncharacterized protein</fullName>
    </submittedName>
</protein>
<keyword evidence="4" id="KW-1185">Reference proteome</keyword>
<comment type="caution">
    <text evidence="3">The sequence shown here is derived from an EMBL/GenBank/DDBJ whole genome shotgun (WGS) entry which is preliminary data.</text>
</comment>
<dbReference type="AlphaFoldDB" id="A0AB34L803"/>
<evidence type="ECO:0000256" key="2">
    <source>
        <dbReference type="SAM" id="SignalP"/>
    </source>
</evidence>
<dbReference type="GeneID" id="96001495"/>
<reference evidence="3 4" key="1">
    <citation type="journal article" date="2020" name="Microbiol. Resour. Announc.">
        <title>Draft Genome Sequence of a Cladosporium Species Isolated from the Mesophotic Ascidian Didemnum maculosum.</title>
        <authorList>
            <person name="Gioti A."/>
            <person name="Siaperas R."/>
            <person name="Nikolaivits E."/>
            <person name="Le Goff G."/>
            <person name="Ouazzani J."/>
            <person name="Kotoulas G."/>
            <person name="Topakas E."/>
        </authorList>
    </citation>
    <scope>NUCLEOTIDE SEQUENCE [LARGE SCALE GENOMIC DNA]</scope>
    <source>
        <strain evidence="3 4">TM138-S3</strain>
    </source>
</reference>